<keyword evidence="10" id="KW-1185">Reference proteome</keyword>
<dbReference type="GO" id="GO:0016020">
    <property type="term" value="C:membrane"/>
    <property type="evidence" value="ECO:0007669"/>
    <property type="project" value="UniProtKB-SubCell"/>
</dbReference>
<dbReference type="PROSITE" id="PS50850">
    <property type="entry name" value="MFS"/>
    <property type="match status" value="1"/>
</dbReference>
<gene>
    <name evidence="9" type="ORF">OIDMADRAFT_57307</name>
</gene>
<name>A0A0C3H5R2_OIDMZ</name>
<comment type="subcellular location">
    <subcellularLocation>
        <location evidence="1">Membrane</location>
        <topology evidence="1">Multi-pass membrane protein</topology>
    </subcellularLocation>
</comment>
<feature type="transmembrane region" description="Helical" evidence="7">
    <location>
        <begin position="156"/>
        <end position="180"/>
    </location>
</feature>
<dbReference type="Pfam" id="PF07690">
    <property type="entry name" value="MFS_1"/>
    <property type="match status" value="1"/>
</dbReference>
<keyword evidence="5 7" id="KW-0472">Membrane</keyword>
<feature type="compositionally biased region" description="Low complexity" evidence="6">
    <location>
        <begin position="522"/>
        <end position="532"/>
    </location>
</feature>
<feature type="transmembrane region" description="Helical" evidence="7">
    <location>
        <begin position="409"/>
        <end position="430"/>
    </location>
</feature>
<evidence type="ECO:0000256" key="1">
    <source>
        <dbReference type="ARBA" id="ARBA00004141"/>
    </source>
</evidence>
<dbReference type="Proteomes" id="UP000054321">
    <property type="component" value="Unassembled WGS sequence"/>
</dbReference>
<feature type="region of interest" description="Disordered" evidence="6">
    <location>
        <begin position="513"/>
        <end position="549"/>
    </location>
</feature>
<keyword evidence="4 7" id="KW-1133">Transmembrane helix</keyword>
<dbReference type="InterPro" id="IPR036259">
    <property type="entry name" value="MFS_trans_sf"/>
</dbReference>
<dbReference type="HOGENOM" id="CLU_001265_54_5_1"/>
<dbReference type="GO" id="GO:0022857">
    <property type="term" value="F:transmembrane transporter activity"/>
    <property type="evidence" value="ECO:0007669"/>
    <property type="project" value="InterPro"/>
</dbReference>
<feature type="transmembrane region" description="Helical" evidence="7">
    <location>
        <begin position="352"/>
        <end position="371"/>
    </location>
</feature>
<feature type="transmembrane region" description="Helical" evidence="7">
    <location>
        <begin position="114"/>
        <end position="136"/>
    </location>
</feature>
<proteinExistence type="predicted"/>
<evidence type="ECO:0000256" key="7">
    <source>
        <dbReference type="SAM" id="Phobius"/>
    </source>
</evidence>
<reference evidence="10" key="2">
    <citation type="submission" date="2015-01" db="EMBL/GenBank/DDBJ databases">
        <title>Evolutionary Origins and Diversification of the Mycorrhizal Mutualists.</title>
        <authorList>
            <consortium name="DOE Joint Genome Institute"/>
            <consortium name="Mycorrhizal Genomics Consortium"/>
            <person name="Kohler A."/>
            <person name="Kuo A."/>
            <person name="Nagy L.G."/>
            <person name="Floudas D."/>
            <person name="Copeland A."/>
            <person name="Barry K.W."/>
            <person name="Cichocki N."/>
            <person name="Veneault-Fourrey C."/>
            <person name="LaButti K."/>
            <person name="Lindquist E.A."/>
            <person name="Lipzen A."/>
            <person name="Lundell T."/>
            <person name="Morin E."/>
            <person name="Murat C."/>
            <person name="Riley R."/>
            <person name="Ohm R."/>
            <person name="Sun H."/>
            <person name="Tunlid A."/>
            <person name="Henrissat B."/>
            <person name="Grigoriev I.V."/>
            <person name="Hibbett D.S."/>
            <person name="Martin F."/>
        </authorList>
    </citation>
    <scope>NUCLEOTIDE SEQUENCE [LARGE SCALE GENOMIC DNA]</scope>
    <source>
        <strain evidence="10">Zn</strain>
    </source>
</reference>
<keyword evidence="2" id="KW-0813">Transport</keyword>
<dbReference type="CDD" id="cd17330">
    <property type="entry name" value="MFS_SLC46_TetA_like"/>
    <property type="match status" value="1"/>
</dbReference>
<feature type="domain" description="Major facilitator superfamily (MFS) profile" evidence="8">
    <location>
        <begin position="1"/>
        <end position="473"/>
    </location>
</feature>
<dbReference type="FunCoup" id="A0A0C3H5R2">
    <property type="interactions" value="78"/>
</dbReference>
<dbReference type="SUPFAM" id="SSF103473">
    <property type="entry name" value="MFS general substrate transporter"/>
    <property type="match status" value="1"/>
</dbReference>
<feature type="transmembrane region" description="Helical" evidence="7">
    <location>
        <begin position="56"/>
        <end position="74"/>
    </location>
</feature>
<dbReference type="InterPro" id="IPR020846">
    <property type="entry name" value="MFS_dom"/>
</dbReference>
<evidence type="ECO:0000313" key="9">
    <source>
        <dbReference type="EMBL" id="KIM97791.1"/>
    </source>
</evidence>
<feature type="transmembrane region" description="Helical" evidence="7">
    <location>
        <begin position="377"/>
        <end position="402"/>
    </location>
</feature>
<evidence type="ECO:0000256" key="3">
    <source>
        <dbReference type="ARBA" id="ARBA00022692"/>
    </source>
</evidence>
<evidence type="ECO:0000256" key="6">
    <source>
        <dbReference type="SAM" id="MobiDB-lite"/>
    </source>
</evidence>
<dbReference type="InParanoid" id="A0A0C3H5R2"/>
<organism evidence="9 10">
    <name type="scientific">Oidiodendron maius (strain Zn)</name>
    <dbReference type="NCBI Taxonomy" id="913774"/>
    <lineage>
        <taxon>Eukaryota</taxon>
        <taxon>Fungi</taxon>
        <taxon>Dikarya</taxon>
        <taxon>Ascomycota</taxon>
        <taxon>Pezizomycotina</taxon>
        <taxon>Leotiomycetes</taxon>
        <taxon>Leotiomycetes incertae sedis</taxon>
        <taxon>Myxotrichaceae</taxon>
        <taxon>Oidiodendron</taxon>
    </lineage>
</organism>
<evidence type="ECO:0000256" key="5">
    <source>
        <dbReference type="ARBA" id="ARBA00023136"/>
    </source>
</evidence>
<evidence type="ECO:0000313" key="10">
    <source>
        <dbReference type="Proteomes" id="UP000054321"/>
    </source>
</evidence>
<feature type="compositionally biased region" description="Acidic residues" evidence="6">
    <location>
        <begin position="481"/>
        <end position="490"/>
    </location>
</feature>
<reference evidence="9 10" key="1">
    <citation type="submission" date="2014-04" db="EMBL/GenBank/DDBJ databases">
        <authorList>
            <consortium name="DOE Joint Genome Institute"/>
            <person name="Kuo A."/>
            <person name="Martino E."/>
            <person name="Perotto S."/>
            <person name="Kohler A."/>
            <person name="Nagy L.G."/>
            <person name="Floudas D."/>
            <person name="Copeland A."/>
            <person name="Barry K.W."/>
            <person name="Cichocki N."/>
            <person name="Veneault-Fourrey C."/>
            <person name="LaButti K."/>
            <person name="Lindquist E.A."/>
            <person name="Lipzen A."/>
            <person name="Lundell T."/>
            <person name="Morin E."/>
            <person name="Murat C."/>
            <person name="Sun H."/>
            <person name="Tunlid A."/>
            <person name="Henrissat B."/>
            <person name="Grigoriev I.V."/>
            <person name="Hibbett D.S."/>
            <person name="Martin F."/>
            <person name="Nordberg H.P."/>
            <person name="Cantor M.N."/>
            <person name="Hua S.X."/>
        </authorList>
    </citation>
    <scope>NUCLEOTIDE SEQUENCE [LARGE SCALE GENOMIC DNA]</scope>
    <source>
        <strain evidence="9 10">Zn</strain>
    </source>
</reference>
<accession>A0A0C3H5R2</accession>
<dbReference type="Gene3D" id="1.20.1250.20">
    <property type="entry name" value="MFS general substrate transporter like domains"/>
    <property type="match status" value="1"/>
</dbReference>
<dbReference type="PANTHER" id="PTHR23504">
    <property type="entry name" value="MAJOR FACILITATOR SUPERFAMILY DOMAIN-CONTAINING PROTEIN 10"/>
    <property type="match status" value="1"/>
</dbReference>
<dbReference type="EMBL" id="KN832881">
    <property type="protein sequence ID" value="KIM97791.1"/>
    <property type="molecule type" value="Genomic_DNA"/>
</dbReference>
<keyword evidence="3 7" id="KW-0812">Transmembrane</keyword>
<dbReference type="AlphaFoldDB" id="A0A0C3H5R2"/>
<evidence type="ECO:0000256" key="4">
    <source>
        <dbReference type="ARBA" id="ARBA00022989"/>
    </source>
</evidence>
<evidence type="ECO:0000259" key="8">
    <source>
        <dbReference type="PROSITE" id="PS50850"/>
    </source>
</evidence>
<protein>
    <recommendedName>
        <fullName evidence="8">Major facilitator superfamily (MFS) profile domain-containing protein</fullName>
    </recommendedName>
</protein>
<dbReference type="OrthoDB" id="10262656at2759"/>
<feature type="region of interest" description="Disordered" evidence="6">
    <location>
        <begin position="476"/>
        <end position="501"/>
    </location>
</feature>
<feature type="transmembrane region" description="Helical" evidence="7">
    <location>
        <begin position="22"/>
        <end position="44"/>
    </location>
</feature>
<dbReference type="PANTHER" id="PTHR23504:SF8">
    <property type="entry name" value="TRANSPORTER, PUTATIVE (AFU_ORTHOLOGUE AFUA_1G03730)-RELATED"/>
    <property type="match status" value="1"/>
</dbReference>
<sequence>MTSVFPYLPEMVESFGVKKRDVARWAGITSAVFSLSQCLTAILWGRASDRFGRKPTILTGLTCTLIFSLVWGLSTNLPMAIIARAFAGAFNGNVGIIRTMVAEMVPQKELQPRAFTLMPLIWSLGSIVGPSLGGFFAKPAQNWPGIFGHNKFLLKFPFVLPNLIASGFFLIGIATGFLFLQETLESKRHRKDWGLALGRRVVSVARYISPFHKNTKRSKRHFIGEEASHLLPSSPRSTRTLDKSLLSKPVLPRPTMAEVFTRQSVLNLAVYATLSLHSTTSDQLLPIFLHRPRQDINAPEVHLPFKFSGGFDLASGRIGTLFTLYGLCSGVIQFLIFPPVARKYGVLRCYKCCAVLFPIVYFIIPFTALIQDPILQQVAIFGIMLLKSFAVIFAFPSSTILLTNSARSLRILGTLNGFAVSISAIGRAVGPAVTGATFTWGLERGYVITAWWLLSVIAILGAVPLWSVIEMDGFSSTETNSDAEEEEETPDTISDEREGGILDGDEIAMADSDEEMFPPLNRVSSRMSSSRKISGEEGRGKKNSVGRDISNPIGVIGGIVGPGGGRRLSNGLAASNFGHGTGGTSFN</sequence>
<feature type="transmembrane region" description="Helical" evidence="7">
    <location>
        <begin position="80"/>
        <end position="102"/>
    </location>
</feature>
<dbReference type="InterPro" id="IPR011701">
    <property type="entry name" value="MFS"/>
</dbReference>
<feature type="transmembrane region" description="Helical" evidence="7">
    <location>
        <begin position="450"/>
        <end position="469"/>
    </location>
</feature>
<evidence type="ECO:0000256" key="2">
    <source>
        <dbReference type="ARBA" id="ARBA00022448"/>
    </source>
</evidence>